<evidence type="ECO:0000313" key="2">
    <source>
        <dbReference type="EMBL" id="SEV97412.1"/>
    </source>
</evidence>
<gene>
    <name evidence="2" type="ORF">SAMN05216285_1443</name>
</gene>
<dbReference type="Proteomes" id="UP000183275">
    <property type="component" value="Unassembled WGS sequence"/>
</dbReference>
<dbReference type="EMBL" id="FOIS01000002">
    <property type="protein sequence ID" value="SEV97412.1"/>
    <property type="molecule type" value="Genomic_DNA"/>
</dbReference>
<dbReference type="SUPFAM" id="SSF56281">
    <property type="entry name" value="Metallo-hydrolase/oxidoreductase"/>
    <property type="match status" value="1"/>
</dbReference>
<reference evidence="3" key="1">
    <citation type="submission" date="2016-10" db="EMBL/GenBank/DDBJ databases">
        <authorList>
            <person name="Varghese N."/>
        </authorList>
    </citation>
    <scope>NUCLEOTIDE SEQUENCE [LARGE SCALE GENOMIC DNA]</scope>
    <source>
        <strain evidence="3">CGMCC 1.12284</strain>
    </source>
</reference>
<dbReference type="AlphaFoldDB" id="A0A1I0N8D8"/>
<dbReference type="SMART" id="SM00849">
    <property type="entry name" value="Lactamase_B"/>
    <property type="match status" value="1"/>
</dbReference>
<dbReference type="InterPro" id="IPR036866">
    <property type="entry name" value="RibonucZ/Hydroxyglut_hydro"/>
</dbReference>
<accession>A0A1I0N8D8</accession>
<sequence>MTTDPACGTVPDDRARSRIHRLEFDVSWPPKHAAAYLIEGPEPILVDAGAPADAGRTELREGLAAVGYEPADIAHVIITHVHSDHVGQLPTLREAGATVHVSSAALPRLERDPDAVEPEVRKTAKSAGYRGDDLEAVVAAELDSLARDRRLVDPESVRPIDPAAPFTVGGREFRAVETPGHEIDHLCFETTIEGTTVLFAGDALIEPFRAGAFQVGFEPGAYRAVDEYYRAMDRLAETTATYVCPGHGPEFEDPRGVVETTRDRLDALLAETWTALEAIEPATPLQIAEQRVGEVRYHAPVLDTLGALGTLENRGMVAIETETGSGVRYYETT</sequence>
<dbReference type="OrthoDB" id="205181at2157"/>
<name>A0A1I0N8D8_9EURY</name>
<feature type="domain" description="Metallo-beta-lactamase" evidence="1">
    <location>
        <begin position="32"/>
        <end position="247"/>
    </location>
</feature>
<dbReference type="InterPro" id="IPR050855">
    <property type="entry name" value="NDM-1-like"/>
</dbReference>
<evidence type="ECO:0000259" key="1">
    <source>
        <dbReference type="SMART" id="SM00849"/>
    </source>
</evidence>
<dbReference type="PANTHER" id="PTHR42951:SF22">
    <property type="entry name" value="METALLO BETA-LACTAMASE SUPERFAMILY LIPOPROTEIN"/>
    <property type="match status" value="1"/>
</dbReference>
<dbReference type="Pfam" id="PF00753">
    <property type="entry name" value="Lactamase_B"/>
    <property type="match status" value="1"/>
</dbReference>
<evidence type="ECO:0000313" key="3">
    <source>
        <dbReference type="Proteomes" id="UP000183275"/>
    </source>
</evidence>
<dbReference type="PANTHER" id="PTHR42951">
    <property type="entry name" value="METALLO-BETA-LACTAMASE DOMAIN-CONTAINING"/>
    <property type="match status" value="1"/>
</dbReference>
<proteinExistence type="predicted"/>
<dbReference type="Gene3D" id="3.60.15.10">
    <property type="entry name" value="Ribonuclease Z/Hydroxyacylglutathione hydrolase-like"/>
    <property type="match status" value="1"/>
</dbReference>
<keyword evidence="3" id="KW-1185">Reference proteome</keyword>
<dbReference type="STRING" id="1202768.SAMN05216285_1443"/>
<dbReference type="RefSeq" id="WP_049988484.1">
    <property type="nucleotide sequence ID" value="NZ_FOIS01000002.1"/>
</dbReference>
<protein>
    <submittedName>
        <fullName evidence="2">Glyoxylase, beta-lactamase superfamily II</fullName>
    </submittedName>
</protein>
<dbReference type="eggNOG" id="arCOG00498">
    <property type="taxonomic scope" value="Archaea"/>
</dbReference>
<dbReference type="InterPro" id="IPR001279">
    <property type="entry name" value="Metallo-B-lactamas"/>
</dbReference>
<organism evidence="2 3">
    <name type="scientific">Natrinema salifodinae</name>
    <dbReference type="NCBI Taxonomy" id="1202768"/>
    <lineage>
        <taxon>Archaea</taxon>
        <taxon>Methanobacteriati</taxon>
        <taxon>Methanobacteriota</taxon>
        <taxon>Stenosarchaea group</taxon>
        <taxon>Halobacteria</taxon>
        <taxon>Halobacteriales</taxon>
        <taxon>Natrialbaceae</taxon>
        <taxon>Natrinema</taxon>
    </lineage>
</organism>